<reference evidence="1" key="1">
    <citation type="submission" date="2022-03" db="EMBL/GenBank/DDBJ databases">
        <authorList>
            <person name="Sayadi A."/>
        </authorList>
    </citation>
    <scope>NUCLEOTIDE SEQUENCE</scope>
</reference>
<gene>
    <name evidence="1" type="ORF">ACAOBT_LOCUS20913</name>
</gene>
<proteinExistence type="predicted"/>
<dbReference type="Proteomes" id="UP001152888">
    <property type="component" value="Unassembled WGS sequence"/>
</dbReference>
<evidence type="ECO:0000313" key="1">
    <source>
        <dbReference type="EMBL" id="CAH1992524.1"/>
    </source>
</evidence>
<comment type="caution">
    <text evidence="1">The sequence shown here is derived from an EMBL/GenBank/DDBJ whole genome shotgun (WGS) entry which is preliminary data.</text>
</comment>
<name>A0A9P0LGC0_ACAOB</name>
<dbReference type="EMBL" id="CAKOFQ010007146">
    <property type="protein sequence ID" value="CAH1992524.1"/>
    <property type="molecule type" value="Genomic_DNA"/>
</dbReference>
<accession>A0A9P0LGC0</accession>
<protein>
    <submittedName>
        <fullName evidence="1">Uncharacterized protein</fullName>
    </submittedName>
</protein>
<sequence length="72" mass="8019">MILAKKIMMTQNVNFVGDDIRKIYIDKNGLSVPCAFARLTKNVEKSVAIHSLVHFVKNKAKAKKDSCLAKAN</sequence>
<evidence type="ECO:0000313" key="2">
    <source>
        <dbReference type="Proteomes" id="UP001152888"/>
    </source>
</evidence>
<keyword evidence="2" id="KW-1185">Reference proteome</keyword>
<dbReference type="AlphaFoldDB" id="A0A9P0LGC0"/>
<organism evidence="1 2">
    <name type="scientific">Acanthoscelides obtectus</name>
    <name type="common">Bean weevil</name>
    <name type="synonym">Bruchus obtectus</name>
    <dbReference type="NCBI Taxonomy" id="200917"/>
    <lineage>
        <taxon>Eukaryota</taxon>
        <taxon>Metazoa</taxon>
        <taxon>Ecdysozoa</taxon>
        <taxon>Arthropoda</taxon>
        <taxon>Hexapoda</taxon>
        <taxon>Insecta</taxon>
        <taxon>Pterygota</taxon>
        <taxon>Neoptera</taxon>
        <taxon>Endopterygota</taxon>
        <taxon>Coleoptera</taxon>
        <taxon>Polyphaga</taxon>
        <taxon>Cucujiformia</taxon>
        <taxon>Chrysomeloidea</taxon>
        <taxon>Chrysomelidae</taxon>
        <taxon>Bruchinae</taxon>
        <taxon>Bruchini</taxon>
        <taxon>Acanthoscelides</taxon>
    </lineage>
</organism>